<evidence type="ECO:0000256" key="7">
    <source>
        <dbReference type="ARBA" id="ARBA00022912"/>
    </source>
</evidence>
<sequence length="1515" mass="167664">MPWIKSCLCHQEKKKSPTISPPIHLLLKNDDGITNDGHVGVFQGPSHTFRCKTFKKPRPCHLCHQPILNEGSCCRICKYVCHKVCESKEAAQRYTDTSWKIFLQNRKNATLPSLKENTEDSLKKSNSQPPTTNGMSGPKQVTVEITEYDVRRRAPLVEIESTQEYDSSSCDIYEKVQNANEPRRVVQIERVAVTYEPVERYDGDITMHTHDEPVKNGQEVKKMLRSNSYTSGFAGGGMGDPLTSQPRGGGRSCAAPDTNGGGMDLGYVTERIIAMWFPAIMSPNQYRHAQRQAALMLANKHGDNYMVFNLSEPKRVLRNEHKHVKEVGWASELAPPLERLCSVCKDIDSWLAGDQHRIAVLHVRGNKDKLGVIVAAYMHYSSICGNAEQALDRFSMRKFLDDNVGPLRLPSNKRYVDYFAGLLSHNIKINAAPMYLTHVTVLGAPSFQDGGCRAFLKIYEGHTPVYTSGVYSVSDGIQQFTVNVTTEGRKGLPLRGDILVKCYHRREEGREPVFACQFHTCAVADHTLSFTRQELDIACNDHRFPMDGAVELHFSPGGEARHPVPAPTPAVPVSPANDDPIVRMDSPLLIEEYEPDGDYDDEECNHTFGPLDGSLYATIAKKPELSPGAVSSSLTVSMDSGISSAGHHQAKPGASLGATTTTATLSSSSPPPASSSAGSSHPSPSAASATTAEDQHRELDELLSDMLLTVQSIPDVQTTATRQYQARYGAQNAAATGAGEDEQGIPYHARQTSQPFSYGVNSNMIGDSKKLSSPSLVRKATVNRSHGDTLQKVQAQVCPNFNSKSNSYNNYGYSKSPYHNNSHSYSSSPAKYDPIDDIFTASALNAKPKKNLSRDEYYREETKRYDPLKRSLTEGTIQRNREKIYKDSVGTYSDSESLSPPGQFRNNTRSPEFHETYTTGNNLTWLQRQQQKLKERREMQLREERQPHETRLLSELKSVQSRHMRPTASHRLDGYTSDTTAFADDDDDYTIPLHINTTPKTGTLGSTSSYSTLKSNYSSTKERPFMSVKRAHDLNSQNRDHQTAAQLLAANPLGHALRTPPDSGLLSTVEDHYKVSGTTNGGLTTYREEAHTWQSQSFSEVDSGSSPRPQTPAFPVARTPYMNNTPTPTPTVQFDLPSERLPPKSPNTQRKDRPTSPSDFTNGSITEYSHVTHRSVSATPTSGHRDISETYQHSPKSPSYNGPSSPTVYYDTSRRSSLTSGNESPHEVSAANVKFVRDTSKYWYKPTISREQAIQMLRDKSPGTFVVRDSNSFPGAFGLAVRVATVPPTAPNRSGSADDLIRHFLIEPTSRGVRLKGCQGEPVFSSLSALVYQHSITPMALPCRLLLPQEDFVSSDRQGQHSLYTQGAACNVLYLDSVDMESLTGPQAVKKAVLNLFQKSPTTATAVVHFKVNDQGVTLTDNKRKLFFRRHYPITTVSYCGIDPEERRWLVTAEDAGGVKSSNRIFGFVARKSNVSNPDNQCHLFAELEPEQPATAIVNFLNKILSSSGIKPNIV</sequence>
<evidence type="ECO:0000313" key="16">
    <source>
        <dbReference type="EMBL" id="VEN36873.1"/>
    </source>
</evidence>
<evidence type="ECO:0000256" key="9">
    <source>
        <dbReference type="ARBA" id="ARBA00022999"/>
    </source>
</evidence>
<dbReference type="GO" id="GO:0046872">
    <property type="term" value="F:metal ion binding"/>
    <property type="evidence" value="ECO:0007669"/>
    <property type="project" value="UniProtKB-KW"/>
</dbReference>
<dbReference type="PROSITE" id="PS50081">
    <property type="entry name" value="ZF_DAG_PE_2"/>
    <property type="match status" value="1"/>
</dbReference>
<keyword evidence="17" id="KW-1185">Reference proteome</keyword>
<dbReference type="InterPro" id="IPR006020">
    <property type="entry name" value="PTB/PI_dom"/>
</dbReference>
<dbReference type="SUPFAM" id="SSF52799">
    <property type="entry name" value="(Phosphotyrosine protein) phosphatases II"/>
    <property type="match status" value="1"/>
</dbReference>
<dbReference type="GO" id="GO:0004721">
    <property type="term" value="F:phosphoprotein phosphatase activity"/>
    <property type="evidence" value="ECO:0007669"/>
    <property type="project" value="UniProtKB-KW"/>
</dbReference>
<dbReference type="Gene3D" id="3.30.505.10">
    <property type="entry name" value="SH2 domain"/>
    <property type="match status" value="1"/>
</dbReference>
<dbReference type="OrthoDB" id="6273691at2759"/>
<organism evidence="16 17">
    <name type="scientific">Callosobruchus maculatus</name>
    <name type="common">Southern cowpea weevil</name>
    <name type="synonym">Pulse bruchid</name>
    <dbReference type="NCBI Taxonomy" id="64391"/>
    <lineage>
        <taxon>Eukaryota</taxon>
        <taxon>Metazoa</taxon>
        <taxon>Ecdysozoa</taxon>
        <taxon>Arthropoda</taxon>
        <taxon>Hexapoda</taxon>
        <taxon>Insecta</taxon>
        <taxon>Pterygota</taxon>
        <taxon>Neoptera</taxon>
        <taxon>Endopterygota</taxon>
        <taxon>Coleoptera</taxon>
        <taxon>Polyphaga</taxon>
        <taxon>Cucujiformia</taxon>
        <taxon>Chrysomeloidea</taxon>
        <taxon>Chrysomelidae</taxon>
        <taxon>Bruchinae</taxon>
        <taxon>Bruchini</taxon>
        <taxon>Callosobruchus</taxon>
    </lineage>
</organism>
<dbReference type="InterPro" id="IPR046349">
    <property type="entry name" value="C1-like_sf"/>
</dbReference>
<keyword evidence="7" id="KW-0904">Protein phosphatase</keyword>
<feature type="region of interest" description="Disordered" evidence="11">
    <location>
        <begin position="641"/>
        <end position="695"/>
    </location>
</feature>
<dbReference type="PROSITE" id="PS51181">
    <property type="entry name" value="PPASE_TENSIN"/>
    <property type="match status" value="1"/>
</dbReference>
<evidence type="ECO:0008006" key="18">
    <source>
        <dbReference type="Google" id="ProtNLM"/>
    </source>
</evidence>
<dbReference type="InterPro" id="IPR035892">
    <property type="entry name" value="C2_domain_sf"/>
</dbReference>
<dbReference type="CDD" id="cd20826">
    <property type="entry name" value="C1_TNS2-like"/>
    <property type="match status" value="1"/>
</dbReference>
<evidence type="ECO:0000259" key="14">
    <source>
        <dbReference type="PROSITE" id="PS51181"/>
    </source>
</evidence>
<dbReference type="CDD" id="cd09927">
    <property type="entry name" value="SH2_Tensin_like"/>
    <property type="match status" value="1"/>
</dbReference>
<evidence type="ECO:0000256" key="1">
    <source>
        <dbReference type="ARBA" id="ARBA00004282"/>
    </source>
</evidence>
<feature type="domain" description="Phorbol-ester/DAG-type" evidence="13">
    <location>
        <begin position="46"/>
        <end position="93"/>
    </location>
</feature>
<keyword evidence="4" id="KW-0479">Metal-binding</keyword>
<feature type="compositionally biased region" description="Polar residues" evidence="11">
    <location>
        <begin position="124"/>
        <end position="135"/>
    </location>
</feature>
<accession>A0A653BMN8</accession>
<dbReference type="SUPFAM" id="SSF57889">
    <property type="entry name" value="Cysteine-rich domain"/>
    <property type="match status" value="1"/>
</dbReference>
<feature type="domain" description="Phosphatase tensin-type" evidence="14">
    <location>
        <begin position="254"/>
        <end position="426"/>
    </location>
</feature>
<keyword evidence="5" id="KW-0378">Hydrolase</keyword>
<evidence type="ECO:0000259" key="13">
    <source>
        <dbReference type="PROSITE" id="PS50081"/>
    </source>
</evidence>
<evidence type="ECO:0000256" key="5">
    <source>
        <dbReference type="ARBA" id="ARBA00022801"/>
    </source>
</evidence>
<comment type="similarity">
    <text evidence="2">Belongs to the PTEN phosphatase protein family.</text>
</comment>
<dbReference type="InterPro" id="IPR036860">
    <property type="entry name" value="SH2_dom_sf"/>
</dbReference>
<evidence type="ECO:0000256" key="10">
    <source>
        <dbReference type="PROSITE-ProRule" id="PRU00191"/>
    </source>
</evidence>
<evidence type="ECO:0000256" key="2">
    <source>
        <dbReference type="ARBA" id="ARBA00007881"/>
    </source>
</evidence>
<keyword evidence="6" id="KW-0862">Zinc</keyword>
<evidence type="ECO:0000259" key="15">
    <source>
        <dbReference type="PROSITE" id="PS51182"/>
    </source>
</evidence>
<comment type="subcellular location">
    <subcellularLocation>
        <location evidence="1">Cell junction</location>
    </subcellularLocation>
</comment>
<dbReference type="Pfam" id="PF08416">
    <property type="entry name" value="PTB"/>
    <property type="match status" value="1"/>
</dbReference>
<evidence type="ECO:0000256" key="4">
    <source>
        <dbReference type="ARBA" id="ARBA00022723"/>
    </source>
</evidence>
<dbReference type="InterPro" id="IPR014020">
    <property type="entry name" value="Tensin_C2-dom"/>
</dbReference>
<keyword evidence="8" id="KW-0965">Cell junction</keyword>
<dbReference type="Gene3D" id="3.30.60.20">
    <property type="match status" value="1"/>
</dbReference>
<evidence type="ECO:0000256" key="3">
    <source>
        <dbReference type="ARBA" id="ARBA00022553"/>
    </source>
</evidence>
<evidence type="ECO:0000259" key="12">
    <source>
        <dbReference type="PROSITE" id="PS50001"/>
    </source>
</evidence>
<feature type="compositionally biased region" description="Polar residues" evidence="11">
    <location>
        <begin position="1093"/>
        <end position="1108"/>
    </location>
</feature>
<name>A0A653BMN8_CALMS</name>
<reference evidence="16 17" key="1">
    <citation type="submission" date="2019-01" db="EMBL/GenBank/DDBJ databases">
        <authorList>
            <person name="Sayadi A."/>
        </authorList>
    </citation>
    <scope>NUCLEOTIDE SEQUENCE [LARGE SCALE GENOMIC DNA]</scope>
</reference>
<feature type="domain" description="SH2" evidence="12">
    <location>
        <begin position="1243"/>
        <end position="1349"/>
    </location>
</feature>
<dbReference type="InterPro" id="IPR000980">
    <property type="entry name" value="SH2"/>
</dbReference>
<dbReference type="SUPFAM" id="SSF50729">
    <property type="entry name" value="PH domain-like"/>
    <property type="match status" value="1"/>
</dbReference>
<protein>
    <recommendedName>
        <fullName evidence="18">Tensin</fullName>
    </recommendedName>
</protein>
<keyword evidence="9 10" id="KW-0727">SH2 domain</keyword>
<evidence type="ECO:0000256" key="6">
    <source>
        <dbReference type="ARBA" id="ARBA00022833"/>
    </source>
</evidence>
<evidence type="ECO:0000256" key="8">
    <source>
        <dbReference type="ARBA" id="ARBA00022949"/>
    </source>
</evidence>
<dbReference type="InterPro" id="IPR035012">
    <property type="entry name" value="Tensin-like_SH2"/>
</dbReference>
<dbReference type="PANTHER" id="PTHR45734">
    <property type="entry name" value="TENSIN"/>
    <property type="match status" value="1"/>
</dbReference>
<evidence type="ECO:0000256" key="11">
    <source>
        <dbReference type="SAM" id="MobiDB-lite"/>
    </source>
</evidence>
<evidence type="ECO:0000313" key="17">
    <source>
        <dbReference type="Proteomes" id="UP000410492"/>
    </source>
</evidence>
<feature type="region of interest" description="Disordered" evidence="11">
    <location>
        <begin position="232"/>
        <end position="256"/>
    </location>
</feature>
<dbReference type="PROSITE" id="PS50001">
    <property type="entry name" value="SH2"/>
    <property type="match status" value="1"/>
</dbReference>
<gene>
    <name evidence="16" type="ORF">CALMAC_LOCUS2323</name>
</gene>
<dbReference type="PROSITE" id="PS51182">
    <property type="entry name" value="C2_TENSIN"/>
    <property type="match status" value="1"/>
</dbReference>
<dbReference type="Gene3D" id="2.30.29.30">
    <property type="entry name" value="Pleckstrin-homology domain (PH domain)/Phosphotyrosine-binding domain (PTB)"/>
    <property type="match status" value="1"/>
</dbReference>
<dbReference type="InterPro" id="IPR033929">
    <property type="entry name" value="Tensin_PTB"/>
</dbReference>
<dbReference type="Proteomes" id="UP000410492">
    <property type="component" value="Unassembled WGS sequence"/>
</dbReference>
<dbReference type="CDD" id="cd01213">
    <property type="entry name" value="PTB_tensin"/>
    <property type="match status" value="1"/>
</dbReference>
<dbReference type="InterPro" id="IPR051484">
    <property type="entry name" value="Tensin_PTEN_phosphatase"/>
</dbReference>
<feature type="compositionally biased region" description="Polar residues" evidence="11">
    <location>
        <begin position="1189"/>
        <end position="1207"/>
    </location>
</feature>
<dbReference type="InterPro" id="IPR002219">
    <property type="entry name" value="PKC_DAG/PE"/>
</dbReference>
<dbReference type="Gene3D" id="3.90.190.10">
    <property type="entry name" value="Protein tyrosine phosphatase superfamily"/>
    <property type="match status" value="1"/>
</dbReference>
<keyword evidence="3" id="KW-0597">Phosphoprotein</keyword>
<dbReference type="InterPro" id="IPR011993">
    <property type="entry name" value="PH-like_dom_sf"/>
</dbReference>
<dbReference type="SMART" id="SM01326">
    <property type="entry name" value="PTEN_C2"/>
    <property type="match status" value="1"/>
</dbReference>
<dbReference type="InterPro" id="IPR013625">
    <property type="entry name" value="PTB"/>
</dbReference>
<feature type="region of interest" description="Disordered" evidence="11">
    <location>
        <begin position="1093"/>
        <end position="1228"/>
    </location>
</feature>
<proteinExistence type="inferred from homology"/>
<dbReference type="EMBL" id="CAACVG010002755">
    <property type="protein sequence ID" value="VEN36873.1"/>
    <property type="molecule type" value="Genomic_DNA"/>
</dbReference>
<dbReference type="SMART" id="SM00252">
    <property type="entry name" value="SH2"/>
    <property type="match status" value="1"/>
</dbReference>
<feature type="compositionally biased region" description="Low complexity" evidence="11">
    <location>
        <begin position="652"/>
        <end position="692"/>
    </location>
</feature>
<dbReference type="PANTHER" id="PTHR45734:SF10">
    <property type="entry name" value="BLISTERY, ISOFORM A"/>
    <property type="match status" value="1"/>
</dbReference>
<dbReference type="InterPro" id="IPR029021">
    <property type="entry name" value="Prot-tyrosine_phosphatase-like"/>
</dbReference>
<dbReference type="Pfam" id="PF00017">
    <property type="entry name" value="SH2"/>
    <property type="match status" value="1"/>
</dbReference>
<dbReference type="SMART" id="SM00462">
    <property type="entry name" value="PTB"/>
    <property type="match status" value="1"/>
</dbReference>
<dbReference type="Gene3D" id="2.60.40.1110">
    <property type="match status" value="1"/>
</dbReference>
<feature type="domain" description="C2 tensin-type" evidence="15">
    <location>
        <begin position="431"/>
        <end position="557"/>
    </location>
</feature>
<dbReference type="Pfam" id="PF10409">
    <property type="entry name" value="PTEN_C2"/>
    <property type="match status" value="1"/>
</dbReference>
<dbReference type="GO" id="GO:0005925">
    <property type="term" value="C:focal adhesion"/>
    <property type="evidence" value="ECO:0007669"/>
    <property type="project" value="TreeGrafter"/>
</dbReference>
<dbReference type="InterPro" id="IPR029023">
    <property type="entry name" value="Tensin_phosphatase"/>
</dbReference>
<dbReference type="SUPFAM" id="SSF55550">
    <property type="entry name" value="SH2 domain"/>
    <property type="match status" value="1"/>
</dbReference>
<dbReference type="SUPFAM" id="SSF49562">
    <property type="entry name" value="C2 domain (Calcium/lipid-binding domain, CaLB)"/>
    <property type="match status" value="1"/>
</dbReference>
<feature type="region of interest" description="Disordered" evidence="11">
    <location>
        <begin position="112"/>
        <end position="138"/>
    </location>
</feature>
<feature type="compositionally biased region" description="Polar residues" evidence="11">
    <location>
        <begin position="1155"/>
        <end position="1182"/>
    </location>
</feature>